<dbReference type="Pfam" id="PF13560">
    <property type="entry name" value="HTH_31"/>
    <property type="match status" value="1"/>
</dbReference>
<dbReference type="OrthoDB" id="3355929at2"/>
<evidence type="ECO:0000313" key="2">
    <source>
        <dbReference type="EMBL" id="SEG74346.1"/>
    </source>
</evidence>
<gene>
    <name evidence="2" type="ORF">SAMN04489712_110216</name>
</gene>
<dbReference type="InterPro" id="IPR043917">
    <property type="entry name" value="DUF5753"/>
</dbReference>
<dbReference type="CDD" id="cd00093">
    <property type="entry name" value="HTH_XRE"/>
    <property type="match status" value="1"/>
</dbReference>
<sequence>MPIVRDPLDPKISMWHFLSYYLRFMREKEGLSLTQWGRIIGAAKSTVSNIEAGRHRLQEDHAKIIDRKFGTGRLIELLLWFARAAHDPDWFRQFTQYEEQANALKMYHGDVIPFPLQTDEYTWAYVQASNHKDQEGEYAARLQRKRNILDRKNSPFIWAMLHESALASLVGGAEVMRAQLRYLREVADLPHVIVRVIPFAAGAHLGADGPFQIISLETRDIAYAGAQNGGRLVEEPSEVREFGFTFDRIGAKAASEDDSRKLIDQWLERCP</sequence>
<evidence type="ECO:0000313" key="3">
    <source>
        <dbReference type="Proteomes" id="UP000236723"/>
    </source>
</evidence>
<dbReference type="Pfam" id="PF19054">
    <property type="entry name" value="DUF5753"/>
    <property type="match status" value="1"/>
</dbReference>
<organism evidence="2 3">
    <name type="scientific">Thermomonospora echinospora</name>
    <dbReference type="NCBI Taxonomy" id="1992"/>
    <lineage>
        <taxon>Bacteria</taxon>
        <taxon>Bacillati</taxon>
        <taxon>Actinomycetota</taxon>
        <taxon>Actinomycetes</taxon>
        <taxon>Streptosporangiales</taxon>
        <taxon>Thermomonosporaceae</taxon>
        <taxon>Thermomonospora</taxon>
    </lineage>
</organism>
<dbReference type="AlphaFoldDB" id="A0A1H6CPJ4"/>
<dbReference type="InterPro" id="IPR010982">
    <property type="entry name" value="Lambda_DNA-bd_dom_sf"/>
</dbReference>
<feature type="domain" description="HTH cro/C1-type" evidence="1">
    <location>
        <begin position="22"/>
        <end position="77"/>
    </location>
</feature>
<proteinExistence type="predicted"/>
<dbReference type="SMART" id="SM00530">
    <property type="entry name" value="HTH_XRE"/>
    <property type="match status" value="1"/>
</dbReference>
<accession>A0A1H6CPJ4</accession>
<name>A0A1H6CPJ4_9ACTN</name>
<dbReference type="InterPro" id="IPR001387">
    <property type="entry name" value="Cro/C1-type_HTH"/>
</dbReference>
<keyword evidence="3" id="KW-1185">Reference proteome</keyword>
<dbReference type="EMBL" id="FNVO01000010">
    <property type="protein sequence ID" value="SEG74346.1"/>
    <property type="molecule type" value="Genomic_DNA"/>
</dbReference>
<dbReference type="RefSeq" id="WP_103939921.1">
    <property type="nucleotide sequence ID" value="NZ_FNVO01000010.1"/>
</dbReference>
<dbReference type="Proteomes" id="UP000236723">
    <property type="component" value="Unassembled WGS sequence"/>
</dbReference>
<dbReference type="PROSITE" id="PS50943">
    <property type="entry name" value="HTH_CROC1"/>
    <property type="match status" value="1"/>
</dbReference>
<evidence type="ECO:0000259" key="1">
    <source>
        <dbReference type="PROSITE" id="PS50943"/>
    </source>
</evidence>
<reference evidence="3" key="1">
    <citation type="submission" date="2016-10" db="EMBL/GenBank/DDBJ databases">
        <authorList>
            <person name="Varghese N."/>
            <person name="Submissions S."/>
        </authorList>
    </citation>
    <scope>NUCLEOTIDE SEQUENCE [LARGE SCALE GENOMIC DNA]</scope>
    <source>
        <strain evidence="3">DSM 43163</strain>
    </source>
</reference>
<dbReference type="SUPFAM" id="SSF47413">
    <property type="entry name" value="lambda repressor-like DNA-binding domains"/>
    <property type="match status" value="1"/>
</dbReference>
<dbReference type="GO" id="GO:0003677">
    <property type="term" value="F:DNA binding"/>
    <property type="evidence" value="ECO:0007669"/>
    <property type="project" value="InterPro"/>
</dbReference>
<dbReference type="Gene3D" id="1.10.260.40">
    <property type="entry name" value="lambda repressor-like DNA-binding domains"/>
    <property type="match status" value="1"/>
</dbReference>
<protein>
    <recommendedName>
        <fullName evidence="1">HTH cro/C1-type domain-containing protein</fullName>
    </recommendedName>
</protein>